<organism evidence="1 2">
    <name type="scientific">Dreissena polymorpha</name>
    <name type="common">Zebra mussel</name>
    <name type="synonym">Mytilus polymorpha</name>
    <dbReference type="NCBI Taxonomy" id="45954"/>
    <lineage>
        <taxon>Eukaryota</taxon>
        <taxon>Metazoa</taxon>
        <taxon>Spiralia</taxon>
        <taxon>Lophotrochozoa</taxon>
        <taxon>Mollusca</taxon>
        <taxon>Bivalvia</taxon>
        <taxon>Autobranchia</taxon>
        <taxon>Heteroconchia</taxon>
        <taxon>Euheterodonta</taxon>
        <taxon>Imparidentia</taxon>
        <taxon>Neoheterodontei</taxon>
        <taxon>Myida</taxon>
        <taxon>Dreissenoidea</taxon>
        <taxon>Dreissenidae</taxon>
        <taxon>Dreissena</taxon>
    </lineage>
</organism>
<dbReference type="Proteomes" id="UP000828390">
    <property type="component" value="Unassembled WGS sequence"/>
</dbReference>
<sequence>MTPIWAYPYGFAQKQPIWDPYVHVCWDVTVCKDYTKIGNINSGDRFNKLSKYLFQAGRSSWNQQIFFRYLTCLHEFNQQIYDRFPVRVQQQTCMKVGFCHKAWEQWMDSHTHNTEYVKLHTCS</sequence>
<dbReference type="AlphaFoldDB" id="A0A9D4KXW0"/>
<evidence type="ECO:0000313" key="2">
    <source>
        <dbReference type="Proteomes" id="UP000828390"/>
    </source>
</evidence>
<evidence type="ECO:0000313" key="1">
    <source>
        <dbReference type="EMBL" id="KAH3847683.1"/>
    </source>
</evidence>
<name>A0A9D4KXW0_DREPO</name>
<reference evidence="1" key="2">
    <citation type="submission" date="2020-11" db="EMBL/GenBank/DDBJ databases">
        <authorList>
            <person name="McCartney M.A."/>
            <person name="Auch B."/>
            <person name="Kono T."/>
            <person name="Mallez S."/>
            <person name="Becker A."/>
            <person name="Gohl D.M."/>
            <person name="Silverstein K.A.T."/>
            <person name="Koren S."/>
            <person name="Bechman K.B."/>
            <person name="Herman A."/>
            <person name="Abrahante J.E."/>
            <person name="Garbe J."/>
        </authorList>
    </citation>
    <scope>NUCLEOTIDE SEQUENCE</scope>
    <source>
        <strain evidence="1">Duluth1</strain>
        <tissue evidence="1">Whole animal</tissue>
    </source>
</reference>
<protein>
    <submittedName>
        <fullName evidence="1">Uncharacterized protein</fullName>
    </submittedName>
</protein>
<proteinExistence type="predicted"/>
<keyword evidence="2" id="KW-1185">Reference proteome</keyword>
<reference evidence="1" key="1">
    <citation type="journal article" date="2019" name="bioRxiv">
        <title>The Genome of the Zebra Mussel, Dreissena polymorpha: A Resource for Invasive Species Research.</title>
        <authorList>
            <person name="McCartney M.A."/>
            <person name="Auch B."/>
            <person name="Kono T."/>
            <person name="Mallez S."/>
            <person name="Zhang Y."/>
            <person name="Obille A."/>
            <person name="Becker A."/>
            <person name="Abrahante J.E."/>
            <person name="Garbe J."/>
            <person name="Badalamenti J.P."/>
            <person name="Herman A."/>
            <person name="Mangelson H."/>
            <person name="Liachko I."/>
            <person name="Sullivan S."/>
            <person name="Sone E.D."/>
            <person name="Koren S."/>
            <person name="Silverstein K.A.T."/>
            <person name="Beckman K.B."/>
            <person name="Gohl D.M."/>
        </authorList>
    </citation>
    <scope>NUCLEOTIDE SEQUENCE</scope>
    <source>
        <strain evidence="1">Duluth1</strain>
        <tissue evidence="1">Whole animal</tissue>
    </source>
</reference>
<dbReference type="EMBL" id="JAIWYP010000003">
    <property type="protein sequence ID" value="KAH3847683.1"/>
    <property type="molecule type" value="Genomic_DNA"/>
</dbReference>
<comment type="caution">
    <text evidence="1">The sequence shown here is derived from an EMBL/GenBank/DDBJ whole genome shotgun (WGS) entry which is preliminary data.</text>
</comment>
<accession>A0A9D4KXW0</accession>
<gene>
    <name evidence="1" type="ORF">DPMN_090014</name>
</gene>